<sequence precursor="true">MRKITLSTLGIILLASLAGCGKSGDSAGGGDKAAAASSGEMIKFVTTQDGSPLTIKAELFDTAEAKEFMTTGKNPYIGNQDAIAKGKKLFQLYSCTQCHGADAQGQVGPNLTGPNYNYAKDATNKGMFETVWHGTNGGMGAKGKGLMDPTDPSNGLSPDELLKIIAWIRSHGTATGNES</sequence>
<dbReference type="Proteomes" id="UP000002743">
    <property type="component" value="Chromosome"/>
</dbReference>
<name>C6XA46_METGS</name>
<dbReference type="RefSeq" id="WP_015830878.1">
    <property type="nucleotide sequence ID" value="NC_012969.1"/>
</dbReference>
<dbReference type="Gene3D" id="1.10.760.10">
    <property type="entry name" value="Cytochrome c-like domain"/>
    <property type="match status" value="1"/>
</dbReference>
<feature type="signal peptide" evidence="5">
    <location>
        <begin position="1"/>
        <end position="18"/>
    </location>
</feature>
<reference evidence="7 8" key="2">
    <citation type="journal article" date="2011" name="J. Bacteriol.">
        <title>Genomes of three methylotrophs from a single niche uncover genetic and metabolic divergence of Methylophilaceae.</title>
        <authorList>
            <person name="Lapidus A."/>
            <person name="Clum A."/>
            <person name="Labutti K."/>
            <person name="Kaluzhnaya M.G."/>
            <person name="Lim S."/>
            <person name="Beck D.A."/>
            <person name="Glavina Del Rio T."/>
            <person name="Nolan M."/>
            <person name="Mavromatis K."/>
            <person name="Huntemann M."/>
            <person name="Lucas S."/>
            <person name="Lidstrom M.E."/>
            <person name="Ivanova N."/>
            <person name="Chistoserdova L."/>
        </authorList>
    </citation>
    <scope>NUCLEOTIDE SEQUENCE [LARGE SCALE GENOMIC DNA]</scope>
    <source>
        <strain evidence="7 8">SIP3-4</strain>
    </source>
</reference>
<keyword evidence="2 4" id="KW-0479">Metal-binding</keyword>
<dbReference type="SUPFAM" id="SSF46626">
    <property type="entry name" value="Cytochrome c"/>
    <property type="match status" value="1"/>
</dbReference>
<proteinExistence type="predicted"/>
<dbReference type="STRING" id="582744.Msip34_2345"/>
<dbReference type="KEGG" id="mei:Msip34_2345"/>
<keyword evidence="1 4" id="KW-0349">Heme</keyword>
<keyword evidence="8" id="KW-1185">Reference proteome</keyword>
<dbReference type="GO" id="GO:0009055">
    <property type="term" value="F:electron transfer activity"/>
    <property type="evidence" value="ECO:0007669"/>
    <property type="project" value="InterPro"/>
</dbReference>
<keyword evidence="5" id="KW-0732">Signal</keyword>
<evidence type="ECO:0000256" key="2">
    <source>
        <dbReference type="ARBA" id="ARBA00022723"/>
    </source>
</evidence>
<feature type="domain" description="Cytochrome c" evidence="6">
    <location>
        <begin position="81"/>
        <end position="172"/>
    </location>
</feature>
<evidence type="ECO:0000259" key="6">
    <source>
        <dbReference type="PROSITE" id="PS51007"/>
    </source>
</evidence>
<keyword evidence="3 4" id="KW-0408">Iron</keyword>
<evidence type="ECO:0000256" key="3">
    <source>
        <dbReference type="ARBA" id="ARBA00023004"/>
    </source>
</evidence>
<protein>
    <submittedName>
        <fullName evidence="7">Cytochrome c class I</fullName>
    </submittedName>
</protein>
<dbReference type="PROSITE" id="PS51007">
    <property type="entry name" value="CYTC"/>
    <property type="match status" value="1"/>
</dbReference>
<feature type="chain" id="PRO_5002970912" evidence="5">
    <location>
        <begin position="19"/>
        <end position="179"/>
    </location>
</feature>
<evidence type="ECO:0000313" key="8">
    <source>
        <dbReference type="Proteomes" id="UP000002743"/>
    </source>
</evidence>
<dbReference type="Pfam" id="PF00034">
    <property type="entry name" value="Cytochrom_C"/>
    <property type="match status" value="1"/>
</dbReference>
<dbReference type="OrthoDB" id="8538335at2"/>
<dbReference type="eggNOG" id="COG2010">
    <property type="taxonomic scope" value="Bacteria"/>
</dbReference>
<accession>C6XA46</accession>
<evidence type="ECO:0000256" key="1">
    <source>
        <dbReference type="ARBA" id="ARBA00022617"/>
    </source>
</evidence>
<organism evidence="7 8">
    <name type="scientific">Methylovorus glucosotrophus (strain SIP3-4)</name>
    <dbReference type="NCBI Taxonomy" id="582744"/>
    <lineage>
        <taxon>Bacteria</taxon>
        <taxon>Pseudomonadati</taxon>
        <taxon>Pseudomonadota</taxon>
        <taxon>Betaproteobacteria</taxon>
        <taxon>Nitrosomonadales</taxon>
        <taxon>Methylophilaceae</taxon>
        <taxon>Methylovorus</taxon>
    </lineage>
</organism>
<dbReference type="PROSITE" id="PS51257">
    <property type="entry name" value="PROKAR_LIPOPROTEIN"/>
    <property type="match status" value="1"/>
</dbReference>
<evidence type="ECO:0000313" key="7">
    <source>
        <dbReference type="EMBL" id="ACT51587.1"/>
    </source>
</evidence>
<dbReference type="AlphaFoldDB" id="C6XA46"/>
<dbReference type="HOGENOM" id="CLU_109361_1_0_4"/>
<gene>
    <name evidence="7" type="ordered locus">Msip34_2345</name>
</gene>
<evidence type="ECO:0000256" key="4">
    <source>
        <dbReference type="PROSITE-ProRule" id="PRU00433"/>
    </source>
</evidence>
<evidence type="ECO:0000256" key="5">
    <source>
        <dbReference type="SAM" id="SignalP"/>
    </source>
</evidence>
<reference evidence="8" key="1">
    <citation type="submission" date="2009-07" db="EMBL/GenBank/DDBJ databases">
        <title>Complete sequence of chromosome of Methylovorus sp. SIP3-4.</title>
        <authorList>
            <person name="Lucas S."/>
            <person name="Copeland A."/>
            <person name="Lapidus A."/>
            <person name="Glavina del Rio T."/>
            <person name="Tice H."/>
            <person name="Bruce D."/>
            <person name="Goodwin L."/>
            <person name="Pitluck S."/>
            <person name="Clum A."/>
            <person name="Larimer F."/>
            <person name="Land M."/>
            <person name="Hauser L."/>
            <person name="Kyrpides N."/>
            <person name="Mikhailova N."/>
            <person name="Kayluzhnaya M."/>
            <person name="Chistoserdova L."/>
        </authorList>
    </citation>
    <scope>NUCLEOTIDE SEQUENCE [LARGE SCALE GENOMIC DNA]</scope>
    <source>
        <strain evidence="8">SIP3-4</strain>
    </source>
</reference>
<dbReference type="EMBL" id="CP001674">
    <property type="protein sequence ID" value="ACT51587.1"/>
    <property type="molecule type" value="Genomic_DNA"/>
</dbReference>
<dbReference type="InterPro" id="IPR036909">
    <property type="entry name" value="Cyt_c-like_dom_sf"/>
</dbReference>
<dbReference type="InterPro" id="IPR009056">
    <property type="entry name" value="Cyt_c-like_dom"/>
</dbReference>
<dbReference type="GO" id="GO:0020037">
    <property type="term" value="F:heme binding"/>
    <property type="evidence" value="ECO:0007669"/>
    <property type="project" value="InterPro"/>
</dbReference>
<dbReference type="GO" id="GO:0046872">
    <property type="term" value="F:metal ion binding"/>
    <property type="evidence" value="ECO:0007669"/>
    <property type="project" value="UniProtKB-KW"/>
</dbReference>